<dbReference type="PROSITE" id="PS50928">
    <property type="entry name" value="ABC_TM1"/>
    <property type="match status" value="1"/>
</dbReference>
<evidence type="ECO:0000313" key="10">
    <source>
        <dbReference type="Proteomes" id="UP000322981"/>
    </source>
</evidence>
<name>A0A5M8FS42_9GAMM</name>
<dbReference type="EMBL" id="VWXX01000004">
    <property type="protein sequence ID" value="KAA6186771.1"/>
    <property type="molecule type" value="Genomic_DNA"/>
</dbReference>
<evidence type="ECO:0000256" key="2">
    <source>
        <dbReference type="ARBA" id="ARBA00022448"/>
    </source>
</evidence>
<dbReference type="AlphaFoldDB" id="A0A5M8FS42"/>
<dbReference type="GO" id="GO:0005886">
    <property type="term" value="C:plasma membrane"/>
    <property type="evidence" value="ECO:0007669"/>
    <property type="project" value="UniProtKB-SubCell"/>
</dbReference>
<feature type="transmembrane region" description="Helical" evidence="7">
    <location>
        <begin position="92"/>
        <end position="113"/>
    </location>
</feature>
<evidence type="ECO:0000313" key="9">
    <source>
        <dbReference type="EMBL" id="KAA6186771.1"/>
    </source>
</evidence>
<accession>A0A5M8FS42</accession>
<evidence type="ECO:0000256" key="6">
    <source>
        <dbReference type="ARBA" id="ARBA00023136"/>
    </source>
</evidence>
<evidence type="ECO:0000256" key="4">
    <source>
        <dbReference type="ARBA" id="ARBA00022692"/>
    </source>
</evidence>
<feature type="transmembrane region" description="Helical" evidence="7">
    <location>
        <begin position="6"/>
        <end position="23"/>
    </location>
</feature>
<feature type="transmembrane region" description="Helical" evidence="7">
    <location>
        <begin position="183"/>
        <end position="201"/>
    </location>
</feature>
<keyword evidence="10" id="KW-1185">Reference proteome</keyword>
<dbReference type="OrthoDB" id="9785347at2"/>
<dbReference type="SUPFAM" id="SSF161098">
    <property type="entry name" value="MetI-like"/>
    <property type="match status" value="1"/>
</dbReference>
<comment type="caution">
    <text evidence="9">The sequence shown here is derived from an EMBL/GenBank/DDBJ whole genome shotgun (WGS) entry which is preliminary data.</text>
</comment>
<feature type="transmembrane region" description="Helical" evidence="7">
    <location>
        <begin position="135"/>
        <end position="163"/>
    </location>
</feature>
<organism evidence="9 10">
    <name type="scientific">Thiohalocapsa marina</name>
    <dbReference type="NCBI Taxonomy" id="424902"/>
    <lineage>
        <taxon>Bacteria</taxon>
        <taxon>Pseudomonadati</taxon>
        <taxon>Pseudomonadota</taxon>
        <taxon>Gammaproteobacteria</taxon>
        <taxon>Chromatiales</taxon>
        <taxon>Chromatiaceae</taxon>
        <taxon>Thiohalocapsa</taxon>
    </lineage>
</organism>
<feature type="transmembrane region" description="Helical" evidence="7">
    <location>
        <begin position="240"/>
        <end position="262"/>
    </location>
</feature>
<feature type="domain" description="ABC transmembrane type-1" evidence="8">
    <location>
        <begin position="55"/>
        <end position="261"/>
    </location>
</feature>
<feature type="transmembrane region" description="Helical" evidence="7">
    <location>
        <begin position="58"/>
        <end position="80"/>
    </location>
</feature>
<comment type="similarity">
    <text evidence="7">Belongs to the binding-protein-dependent transport system permease family.</text>
</comment>
<dbReference type="PANTHER" id="PTHR43005:SF2">
    <property type="entry name" value="INTEGRAL MEMBRANE SUGAR TRANSPORT PROTEIN"/>
    <property type="match status" value="1"/>
</dbReference>
<dbReference type="CDD" id="cd06261">
    <property type="entry name" value="TM_PBP2"/>
    <property type="match status" value="1"/>
</dbReference>
<proteinExistence type="inferred from homology"/>
<evidence type="ECO:0000256" key="7">
    <source>
        <dbReference type="RuleBase" id="RU363032"/>
    </source>
</evidence>
<protein>
    <submittedName>
        <fullName evidence="9">Sugar ABC transporter permease</fullName>
    </submittedName>
</protein>
<dbReference type="InterPro" id="IPR000515">
    <property type="entry name" value="MetI-like"/>
</dbReference>
<evidence type="ECO:0000256" key="5">
    <source>
        <dbReference type="ARBA" id="ARBA00022989"/>
    </source>
</evidence>
<evidence type="ECO:0000256" key="1">
    <source>
        <dbReference type="ARBA" id="ARBA00004651"/>
    </source>
</evidence>
<comment type="subcellular location">
    <subcellularLocation>
        <location evidence="1 7">Cell membrane</location>
        <topology evidence="1 7">Multi-pass membrane protein</topology>
    </subcellularLocation>
</comment>
<keyword evidence="6 7" id="KW-0472">Membrane</keyword>
<dbReference type="GO" id="GO:0055085">
    <property type="term" value="P:transmembrane transport"/>
    <property type="evidence" value="ECO:0007669"/>
    <property type="project" value="InterPro"/>
</dbReference>
<keyword evidence="2 7" id="KW-0813">Transport</keyword>
<gene>
    <name evidence="9" type="ORF">F2Q65_05110</name>
</gene>
<dbReference type="Gene3D" id="1.10.3720.10">
    <property type="entry name" value="MetI-like"/>
    <property type="match status" value="1"/>
</dbReference>
<dbReference type="PANTHER" id="PTHR43005">
    <property type="entry name" value="BLR7065 PROTEIN"/>
    <property type="match status" value="1"/>
</dbReference>
<keyword evidence="5 7" id="KW-1133">Transmembrane helix</keyword>
<dbReference type="Pfam" id="PF00528">
    <property type="entry name" value="BPD_transp_1"/>
    <property type="match status" value="1"/>
</dbReference>
<keyword evidence="4 7" id="KW-0812">Transmembrane</keyword>
<dbReference type="InterPro" id="IPR035906">
    <property type="entry name" value="MetI-like_sf"/>
</dbReference>
<keyword evidence="3" id="KW-1003">Cell membrane</keyword>
<sequence length="275" mass="30660">MPAVLAMLLVTAYPILYALWLSLFRYDLRFPDERVFVGLANYASVLTSEVWWQAVLNTLIITVGSVSLELILGMLLALVMHRVLFLRRTLRASVLIPYAIITVVAALAWKFAFDPVTGFVNPWLGLDRAWLGERWSAFLVIILTEVWKTTPFMALLLLAGLTLVPKDLLDAARVDGANAWQRFFRVTLPVMRPALLVALLFRTLDAVRIFDTVFVQTRGAQDTETLSIVGYHTLVTRLNLGLGSAVSVLIFLVVLAIAILFVRGFGLRLSRGGQT</sequence>
<dbReference type="Proteomes" id="UP000322981">
    <property type="component" value="Unassembled WGS sequence"/>
</dbReference>
<evidence type="ECO:0000256" key="3">
    <source>
        <dbReference type="ARBA" id="ARBA00022475"/>
    </source>
</evidence>
<feature type="transmembrane region" description="Helical" evidence="7">
    <location>
        <begin position="35"/>
        <end position="52"/>
    </location>
</feature>
<evidence type="ECO:0000259" key="8">
    <source>
        <dbReference type="PROSITE" id="PS50928"/>
    </source>
</evidence>
<reference evidence="9 10" key="1">
    <citation type="submission" date="2019-09" db="EMBL/GenBank/DDBJ databases">
        <title>Whole-genome sequence of the purple sulfur bacterium Thiohalocapsa marina DSM 19078.</title>
        <authorList>
            <person name="Kyndt J.A."/>
            <person name="Meyer T.E."/>
        </authorList>
    </citation>
    <scope>NUCLEOTIDE SEQUENCE [LARGE SCALE GENOMIC DNA]</scope>
    <source>
        <strain evidence="9 10">DSM 19078</strain>
    </source>
</reference>